<sequence>MGGYFNCALRNKDRHRLRRDQSSRELRSIIEDVSLHDAGGASPPPNWVSSSGVSFSRIDMFLLSPDLRVRFYSIRAVHFSDHHRVTMSLDWEKTITVGRGPWRMNTIHLQDPKVRLSFSRRYLDWVTLKHLFDSPIEW</sequence>
<dbReference type="Gene3D" id="3.60.10.10">
    <property type="entry name" value="Endonuclease/exonuclease/phosphatase"/>
    <property type="match status" value="1"/>
</dbReference>
<comment type="caution">
    <text evidence="1">The sequence shown here is derived from an EMBL/GenBank/DDBJ whole genome shotgun (WGS) entry which is preliminary data.</text>
</comment>
<accession>A0AAD7RGI8</accession>
<evidence type="ECO:0000313" key="2">
    <source>
        <dbReference type="Proteomes" id="UP001221898"/>
    </source>
</evidence>
<organism evidence="1 2">
    <name type="scientific">Aldrovandia affinis</name>
    <dbReference type="NCBI Taxonomy" id="143900"/>
    <lineage>
        <taxon>Eukaryota</taxon>
        <taxon>Metazoa</taxon>
        <taxon>Chordata</taxon>
        <taxon>Craniata</taxon>
        <taxon>Vertebrata</taxon>
        <taxon>Euteleostomi</taxon>
        <taxon>Actinopterygii</taxon>
        <taxon>Neopterygii</taxon>
        <taxon>Teleostei</taxon>
        <taxon>Notacanthiformes</taxon>
        <taxon>Halosauridae</taxon>
        <taxon>Aldrovandia</taxon>
    </lineage>
</organism>
<keyword evidence="2" id="KW-1185">Reference proteome</keyword>
<evidence type="ECO:0000313" key="1">
    <source>
        <dbReference type="EMBL" id="KAJ8383512.1"/>
    </source>
</evidence>
<dbReference type="Proteomes" id="UP001221898">
    <property type="component" value="Unassembled WGS sequence"/>
</dbReference>
<reference evidence="1" key="1">
    <citation type="journal article" date="2023" name="Science">
        <title>Genome structures resolve the early diversification of teleost fishes.</title>
        <authorList>
            <person name="Parey E."/>
            <person name="Louis A."/>
            <person name="Montfort J."/>
            <person name="Bouchez O."/>
            <person name="Roques C."/>
            <person name="Iampietro C."/>
            <person name="Lluch J."/>
            <person name="Castinel A."/>
            <person name="Donnadieu C."/>
            <person name="Desvignes T."/>
            <person name="Floi Bucao C."/>
            <person name="Jouanno E."/>
            <person name="Wen M."/>
            <person name="Mejri S."/>
            <person name="Dirks R."/>
            <person name="Jansen H."/>
            <person name="Henkel C."/>
            <person name="Chen W.J."/>
            <person name="Zahm M."/>
            <person name="Cabau C."/>
            <person name="Klopp C."/>
            <person name="Thompson A.W."/>
            <person name="Robinson-Rechavi M."/>
            <person name="Braasch I."/>
            <person name="Lecointre G."/>
            <person name="Bobe J."/>
            <person name="Postlethwait J.H."/>
            <person name="Berthelot C."/>
            <person name="Roest Crollius H."/>
            <person name="Guiguen Y."/>
        </authorList>
    </citation>
    <scope>NUCLEOTIDE SEQUENCE</scope>
    <source>
        <strain evidence="1">NC1722</strain>
    </source>
</reference>
<name>A0AAD7RGI8_9TELE</name>
<gene>
    <name evidence="1" type="ORF">AAFF_G00220290</name>
</gene>
<protein>
    <submittedName>
        <fullName evidence="1">Uncharacterized protein</fullName>
    </submittedName>
</protein>
<dbReference type="EMBL" id="JAINUG010000292">
    <property type="protein sequence ID" value="KAJ8383512.1"/>
    <property type="molecule type" value="Genomic_DNA"/>
</dbReference>
<dbReference type="SUPFAM" id="SSF56219">
    <property type="entry name" value="DNase I-like"/>
    <property type="match status" value="1"/>
</dbReference>
<dbReference type="InterPro" id="IPR036691">
    <property type="entry name" value="Endo/exonu/phosph_ase_sf"/>
</dbReference>
<proteinExistence type="predicted"/>
<dbReference type="AlphaFoldDB" id="A0AAD7RGI8"/>